<keyword evidence="3" id="KW-0288">FMN</keyword>
<reference evidence="8 9" key="1">
    <citation type="submission" date="2020-04" db="EMBL/GenBank/DDBJ databases">
        <title>Advantages and limits of metagenomic assembly and binning of a giant virus.</title>
        <authorList>
            <person name="Schulz F."/>
            <person name="Andreani J."/>
            <person name="Francis R."/>
            <person name="Boudjemaa H."/>
            <person name="Bou Khalil J.Y."/>
            <person name="Lee J."/>
            <person name="La Scola B."/>
            <person name="Woyke T."/>
        </authorList>
    </citation>
    <scope>NUCLEOTIDE SEQUENCE [LARGE SCALE GENOMIC DNA]</scope>
    <source>
        <strain evidence="8 9">FV1/VV64</strain>
    </source>
</reference>
<dbReference type="InterPro" id="IPR023465">
    <property type="entry name" value="Riboflavin_kinase_dom_sf"/>
</dbReference>
<dbReference type="GO" id="GO:0009398">
    <property type="term" value="P:FMN biosynthetic process"/>
    <property type="evidence" value="ECO:0007669"/>
    <property type="project" value="TreeGrafter"/>
</dbReference>
<dbReference type="SUPFAM" id="SSF82114">
    <property type="entry name" value="Riboflavin kinase-like"/>
    <property type="match status" value="1"/>
</dbReference>
<evidence type="ECO:0000256" key="5">
    <source>
        <dbReference type="ARBA" id="ARBA00022741"/>
    </source>
</evidence>
<dbReference type="GO" id="GO:0008531">
    <property type="term" value="F:riboflavin kinase activity"/>
    <property type="evidence" value="ECO:0007669"/>
    <property type="project" value="UniProtKB-EC"/>
</dbReference>
<dbReference type="InterPro" id="IPR015865">
    <property type="entry name" value="Riboflavin_kinase_bac/euk"/>
</dbReference>
<dbReference type="GO" id="GO:0005524">
    <property type="term" value="F:ATP binding"/>
    <property type="evidence" value="ECO:0007669"/>
    <property type="project" value="UniProtKB-KW"/>
</dbReference>
<organism evidence="8 9">
    <name type="scientific">Fadolivirus FV1/VV64</name>
    <dbReference type="NCBI Taxonomy" id="3070911"/>
    <lineage>
        <taxon>Viruses</taxon>
        <taxon>Varidnaviria</taxon>
        <taxon>Bamfordvirae</taxon>
        <taxon>Nucleocytoviricota</taxon>
        <taxon>Megaviricetes</taxon>
        <taxon>Imitervirales</taxon>
        <taxon>Mimiviridae</taxon>
        <taxon>Klosneuvirinae</taxon>
        <taxon>Fadolivirus</taxon>
        <taxon>Fadolivirus algeromassiliense</taxon>
    </lineage>
</organism>
<name>A0A7D3QUF2_9VIRU</name>
<gene>
    <name evidence="8" type="ORF">Fadolivirus_1_26</name>
</gene>
<feature type="domain" description="Riboflavin kinase" evidence="7">
    <location>
        <begin position="4"/>
        <end position="125"/>
    </location>
</feature>
<keyword evidence="8" id="KW-0418">Kinase</keyword>
<evidence type="ECO:0000256" key="1">
    <source>
        <dbReference type="ARBA" id="ARBA00012105"/>
    </source>
</evidence>
<keyword evidence="6" id="KW-0067">ATP-binding</keyword>
<protein>
    <recommendedName>
        <fullName evidence="1">riboflavin kinase</fullName>
        <ecNumber evidence="1">2.7.1.26</ecNumber>
    </recommendedName>
</protein>
<evidence type="ECO:0000256" key="6">
    <source>
        <dbReference type="ARBA" id="ARBA00022840"/>
    </source>
</evidence>
<evidence type="ECO:0000256" key="3">
    <source>
        <dbReference type="ARBA" id="ARBA00022643"/>
    </source>
</evidence>
<keyword evidence="4" id="KW-0808">Transferase</keyword>
<dbReference type="GO" id="GO:0009231">
    <property type="term" value="P:riboflavin biosynthetic process"/>
    <property type="evidence" value="ECO:0007669"/>
    <property type="project" value="InterPro"/>
</dbReference>
<evidence type="ECO:0000259" key="7">
    <source>
        <dbReference type="SMART" id="SM00904"/>
    </source>
</evidence>
<dbReference type="PANTHER" id="PTHR22749:SF6">
    <property type="entry name" value="RIBOFLAVIN KINASE"/>
    <property type="match status" value="1"/>
</dbReference>
<evidence type="ECO:0000256" key="2">
    <source>
        <dbReference type="ARBA" id="ARBA00022630"/>
    </source>
</evidence>
<dbReference type="Pfam" id="PF01687">
    <property type="entry name" value="Flavokinase"/>
    <property type="match status" value="1"/>
</dbReference>
<dbReference type="Proteomes" id="UP001162001">
    <property type="component" value="Segment"/>
</dbReference>
<dbReference type="PANTHER" id="PTHR22749">
    <property type="entry name" value="RIBOFLAVIN KINASE/FMN ADENYLYLTRANSFERASE"/>
    <property type="match status" value="1"/>
</dbReference>
<dbReference type="EC" id="2.7.1.26" evidence="1"/>
<sequence>MEFPIRTSGVVIHGFGRGSKQLGFPTANLDIHIDNCDNGVFYGYANLPNEPKQKMVMSIGNNPHFENINKTYEVHILKNYDNDFYGEILTIEILGKIRDMKKFNSLDELIKAIEEDIEYAINKLNIKI</sequence>
<dbReference type="InterPro" id="IPR023468">
    <property type="entry name" value="Riboflavin_kinase"/>
</dbReference>
<evidence type="ECO:0000313" key="9">
    <source>
        <dbReference type="Proteomes" id="UP001162001"/>
    </source>
</evidence>
<keyword evidence="5" id="KW-0547">Nucleotide-binding</keyword>
<dbReference type="Gene3D" id="2.40.30.30">
    <property type="entry name" value="Riboflavin kinase-like"/>
    <property type="match status" value="1"/>
</dbReference>
<proteinExistence type="predicted"/>
<evidence type="ECO:0000256" key="4">
    <source>
        <dbReference type="ARBA" id="ARBA00022679"/>
    </source>
</evidence>
<accession>A0A7D3QUF2</accession>
<keyword evidence="9" id="KW-1185">Reference proteome</keyword>
<dbReference type="EMBL" id="MT418680">
    <property type="protein sequence ID" value="QKF93484.1"/>
    <property type="molecule type" value="Genomic_DNA"/>
</dbReference>
<dbReference type="SMART" id="SM00904">
    <property type="entry name" value="Flavokinase"/>
    <property type="match status" value="1"/>
</dbReference>
<evidence type="ECO:0000313" key="8">
    <source>
        <dbReference type="EMBL" id="QKF93484.1"/>
    </source>
</evidence>
<keyword evidence="2" id="KW-0285">Flavoprotein</keyword>